<dbReference type="eggNOG" id="COG1716">
    <property type="taxonomic scope" value="Bacteria"/>
</dbReference>
<dbReference type="CDD" id="cd00060">
    <property type="entry name" value="FHA"/>
    <property type="match status" value="2"/>
</dbReference>
<feature type="transmembrane region" description="Helical" evidence="9">
    <location>
        <begin position="794"/>
        <end position="814"/>
    </location>
</feature>
<keyword evidence="3 9" id="KW-0812">Transmembrane</keyword>
<keyword evidence="13" id="KW-1185">Reference proteome</keyword>
<feature type="transmembrane region" description="Helical" evidence="9">
    <location>
        <begin position="714"/>
        <end position="733"/>
    </location>
</feature>
<dbReference type="eggNOG" id="COG1131">
    <property type="taxonomic scope" value="Bacteria"/>
</dbReference>
<dbReference type="InterPro" id="IPR003439">
    <property type="entry name" value="ABC_transporter-like_ATP-bd"/>
</dbReference>
<evidence type="ECO:0000313" key="13">
    <source>
        <dbReference type="Proteomes" id="UP000010366"/>
    </source>
</evidence>
<dbReference type="InterPro" id="IPR013525">
    <property type="entry name" value="ABC2_TM"/>
</dbReference>
<keyword evidence="4" id="KW-0547">Nucleotide-binding</keyword>
<reference evidence="12 13" key="1">
    <citation type="submission" date="2012-05" db="EMBL/GenBank/DDBJ databases">
        <title>Finished chromosome of genome of Chamaesiphon sp. PCC 6605.</title>
        <authorList>
            <consortium name="US DOE Joint Genome Institute"/>
            <person name="Gugger M."/>
            <person name="Coursin T."/>
            <person name="Rippka R."/>
            <person name="Tandeau De Marsac N."/>
            <person name="Huntemann M."/>
            <person name="Wei C.-L."/>
            <person name="Han J."/>
            <person name="Detter J.C."/>
            <person name="Han C."/>
            <person name="Tapia R."/>
            <person name="Chen A."/>
            <person name="Kyrpides N."/>
            <person name="Mavromatis K."/>
            <person name="Markowitz V."/>
            <person name="Szeto E."/>
            <person name="Ivanova N."/>
            <person name="Pagani I."/>
            <person name="Pati A."/>
            <person name="Goodwin L."/>
            <person name="Nordberg H.P."/>
            <person name="Cantor M.N."/>
            <person name="Hua S.X."/>
            <person name="Woyke T."/>
            <person name="Kerfeld C.A."/>
        </authorList>
    </citation>
    <scope>NUCLEOTIDE SEQUENCE [LARGE SCALE GENOMIC DNA]</scope>
    <source>
        <strain evidence="13">ATCC 27169 / PCC 6605</strain>
    </source>
</reference>
<evidence type="ECO:0000313" key="12">
    <source>
        <dbReference type="EMBL" id="AFY93623.1"/>
    </source>
</evidence>
<evidence type="ECO:0000256" key="8">
    <source>
        <dbReference type="SAM" id="MobiDB-lite"/>
    </source>
</evidence>
<dbReference type="AlphaFoldDB" id="K9UG27"/>
<dbReference type="PROSITE" id="PS50006">
    <property type="entry name" value="FHA_DOMAIN"/>
    <property type="match status" value="2"/>
</dbReference>
<dbReference type="EMBL" id="CP003600">
    <property type="protein sequence ID" value="AFY93623.1"/>
    <property type="molecule type" value="Genomic_DNA"/>
</dbReference>
<dbReference type="InterPro" id="IPR003593">
    <property type="entry name" value="AAA+_ATPase"/>
</dbReference>
<dbReference type="PANTHER" id="PTHR48041:SF139">
    <property type="entry name" value="PROTEIN SCARLET"/>
    <property type="match status" value="1"/>
</dbReference>
<name>K9UG27_CHAP6</name>
<dbReference type="HOGENOM" id="CLU_012042_0_0_3"/>
<dbReference type="Pfam" id="PF00005">
    <property type="entry name" value="ABC_tran"/>
    <property type="match status" value="1"/>
</dbReference>
<feature type="transmembrane region" description="Helical" evidence="9">
    <location>
        <begin position="678"/>
        <end position="702"/>
    </location>
</feature>
<sequence>MVAVRTVFDTTPRIEMHWQDSFVSFDLTQEEHDLGREPAQPQPIGLVVPIEWELVSRRQAIIRKIDSDYYIYDGDGQNSSSNRLFLNNRLITPQEGYCLQSYDELRIGQDPQNYATLTYIDPTDVRIGSAPVKTSMSLAPQQTITIGRSEDNNFVLDAPTISRHHAAVQRTSSGRYLLHNYSPNGVFVDRQQVDKTIPLEIGSVIQIGPYTFVLRTDALIIADRGENIRLDVDGITKVVKLKDRQSLCLLNNVNLAIEPGQFVALVGGSGAGKSTLMQTLLGIQQPTSGQVYLNGDNLVNNFNIYRNSIGYVPQSDIVHKNLTVREVLYYAARMRLPPDIDIESILANTLGHIELTQRQHNLVKNLSGGQLKRVSIGVELLADPNLFFLDEPTSGLDPGLDKKMMQLLRRLADEGRTVVLVTHATSNINLCDRVAFMGLGGNLCYFGPPTAANEFFEVPDDFADIYIKLETAENCLDAAAKFQDSDYYRTYIQERLSLPTHGGGRKSNRSLLPPPERGKQSFFQQIQLLIRRYIQLLRRDPVYLGLSLLTAPIGILLVWLATKDTLQDTSKVFDAALNPWLTPFVGSPNVSRAGMALKILFVFTCANVWVGLASSLQEIIKESAIYLRERLVNLGLFAYVGSKLLTLGGLAIAQTILISAIVLLCFQQPEPVAELAPINWWLGMPITTFLSILDAVCLGLMVSASVKNSAQANSALPLLLLPQIIFAGVLFGLDKVPIGRFVSWLTISRWSIGAYGTLIDLNILIPTSKNDAGIDFSQMMTTSSVYDTNWQNLGLNWGMLLFQSVFYLGVTIWLQKRKDLLKSPKRQPASSKKGK</sequence>
<comment type="subcellular location">
    <subcellularLocation>
        <location evidence="1">Membrane</location>
        <topology evidence="1">Multi-pass membrane protein</topology>
    </subcellularLocation>
</comment>
<dbReference type="PROSITE" id="PS50893">
    <property type="entry name" value="ABC_TRANSPORTER_2"/>
    <property type="match status" value="1"/>
</dbReference>
<evidence type="ECO:0000256" key="4">
    <source>
        <dbReference type="ARBA" id="ARBA00022741"/>
    </source>
</evidence>
<dbReference type="GO" id="GO:0016020">
    <property type="term" value="C:membrane"/>
    <property type="evidence" value="ECO:0007669"/>
    <property type="project" value="UniProtKB-SubCell"/>
</dbReference>
<dbReference type="Gene3D" id="2.60.200.20">
    <property type="match status" value="2"/>
</dbReference>
<feature type="domain" description="FHA" evidence="10">
    <location>
        <begin position="32"/>
        <end position="91"/>
    </location>
</feature>
<dbReference type="InterPro" id="IPR027417">
    <property type="entry name" value="P-loop_NTPase"/>
</dbReference>
<evidence type="ECO:0000256" key="9">
    <source>
        <dbReference type="SAM" id="Phobius"/>
    </source>
</evidence>
<dbReference type="SMART" id="SM00240">
    <property type="entry name" value="FHA"/>
    <property type="match status" value="2"/>
</dbReference>
<evidence type="ECO:0000256" key="7">
    <source>
        <dbReference type="ARBA" id="ARBA00023136"/>
    </source>
</evidence>
<dbReference type="PATRIC" id="fig|1173020.3.peg.2936"/>
<dbReference type="OrthoDB" id="151099at2"/>
<keyword evidence="6 9" id="KW-1133">Transmembrane helix</keyword>
<feature type="transmembrane region" description="Helical" evidence="9">
    <location>
        <begin position="541"/>
        <end position="561"/>
    </location>
</feature>
<dbReference type="Pfam" id="PF01061">
    <property type="entry name" value="ABC2_membrane"/>
    <property type="match status" value="1"/>
</dbReference>
<evidence type="ECO:0000256" key="2">
    <source>
        <dbReference type="ARBA" id="ARBA00022448"/>
    </source>
</evidence>
<protein>
    <submittedName>
        <fullName evidence="12">ABC-type multidrug transport system, ATPase component</fullName>
    </submittedName>
</protein>
<dbReference type="RefSeq" id="WP_015159769.1">
    <property type="nucleotide sequence ID" value="NC_019697.1"/>
</dbReference>
<dbReference type="eggNOG" id="COG0842">
    <property type="taxonomic scope" value="Bacteria"/>
</dbReference>
<dbReference type="GO" id="GO:0005524">
    <property type="term" value="F:ATP binding"/>
    <property type="evidence" value="ECO:0007669"/>
    <property type="project" value="UniProtKB-KW"/>
</dbReference>
<evidence type="ECO:0000259" key="10">
    <source>
        <dbReference type="PROSITE" id="PS50006"/>
    </source>
</evidence>
<feature type="domain" description="ABC transporter" evidence="11">
    <location>
        <begin position="230"/>
        <end position="464"/>
    </location>
</feature>
<organism evidence="12 13">
    <name type="scientific">Chamaesiphon minutus (strain ATCC 27169 / PCC 6605)</name>
    <dbReference type="NCBI Taxonomy" id="1173020"/>
    <lineage>
        <taxon>Bacteria</taxon>
        <taxon>Bacillati</taxon>
        <taxon>Cyanobacteriota</taxon>
        <taxon>Cyanophyceae</taxon>
        <taxon>Gomontiellales</taxon>
        <taxon>Chamaesiphonaceae</taxon>
        <taxon>Chamaesiphon</taxon>
    </lineage>
</organism>
<gene>
    <name evidence="12" type="ORF">Cha6605_2575</name>
</gene>
<dbReference type="STRING" id="1173020.Cha6605_2575"/>
<accession>K9UG27</accession>
<dbReference type="Proteomes" id="UP000010366">
    <property type="component" value="Chromosome"/>
</dbReference>
<dbReference type="PROSITE" id="PS00211">
    <property type="entry name" value="ABC_TRANSPORTER_1"/>
    <property type="match status" value="1"/>
</dbReference>
<keyword evidence="2" id="KW-0813">Transport</keyword>
<dbReference type="InterPro" id="IPR008984">
    <property type="entry name" value="SMAD_FHA_dom_sf"/>
</dbReference>
<dbReference type="SUPFAM" id="SSF49879">
    <property type="entry name" value="SMAD/FHA domain"/>
    <property type="match status" value="2"/>
</dbReference>
<dbReference type="Gene3D" id="3.40.50.300">
    <property type="entry name" value="P-loop containing nucleotide triphosphate hydrolases"/>
    <property type="match status" value="1"/>
</dbReference>
<evidence type="ECO:0000259" key="11">
    <source>
        <dbReference type="PROSITE" id="PS50893"/>
    </source>
</evidence>
<keyword evidence="7 9" id="KW-0472">Membrane</keyword>
<proteinExistence type="predicted"/>
<dbReference type="InterPro" id="IPR000253">
    <property type="entry name" value="FHA_dom"/>
</dbReference>
<dbReference type="Pfam" id="PF00498">
    <property type="entry name" value="FHA"/>
    <property type="match status" value="2"/>
</dbReference>
<dbReference type="PANTHER" id="PTHR48041">
    <property type="entry name" value="ABC TRANSPORTER G FAMILY MEMBER 28"/>
    <property type="match status" value="1"/>
</dbReference>
<dbReference type="KEGG" id="cmp:Cha6605_2575"/>
<dbReference type="GO" id="GO:0016887">
    <property type="term" value="F:ATP hydrolysis activity"/>
    <property type="evidence" value="ECO:0007669"/>
    <property type="project" value="InterPro"/>
</dbReference>
<evidence type="ECO:0000256" key="3">
    <source>
        <dbReference type="ARBA" id="ARBA00022692"/>
    </source>
</evidence>
<evidence type="ECO:0000256" key="6">
    <source>
        <dbReference type="ARBA" id="ARBA00022989"/>
    </source>
</evidence>
<evidence type="ECO:0000256" key="5">
    <source>
        <dbReference type="ARBA" id="ARBA00022840"/>
    </source>
</evidence>
<evidence type="ECO:0000256" key="1">
    <source>
        <dbReference type="ARBA" id="ARBA00004141"/>
    </source>
</evidence>
<dbReference type="SUPFAM" id="SSF52540">
    <property type="entry name" value="P-loop containing nucleoside triphosphate hydrolases"/>
    <property type="match status" value="1"/>
</dbReference>
<feature type="domain" description="FHA" evidence="10">
    <location>
        <begin position="144"/>
        <end position="193"/>
    </location>
</feature>
<dbReference type="SMART" id="SM00382">
    <property type="entry name" value="AAA"/>
    <property type="match status" value="1"/>
</dbReference>
<feature type="region of interest" description="Disordered" evidence="8">
    <location>
        <begin position="498"/>
        <end position="517"/>
    </location>
</feature>
<dbReference type="GO" id="GO:0140359">
    <property type="term" value="F:ABC-type transporter activity"/>
    <property type="evidence" value="ECO:0007669"/>
    <property type="project" value="InterPro"/>
</dbReference>
<keyword evidence="5" id="KW-0067">ATP-binding</keyword>
<dbReference type="InterPro" id="IPR017871">
    <property type="entry name" value="ABC_transporter-like_CS"/>
</dbReference>
<dbReference type="InterPro" id="IPR050352">
    <property type="entry name" value="ABCG_transporters"/>
</dbReference>
<feature type="transmembrane region" description="Helical" evidence="9">
    <location>
        <begin position="636"/>
        <end position="666"/>
    </location>
</feature>